<dbReference type="Proteomes" id="UP000955338">
    <property type="component" value="Chromosome"/>
</dbReference>
<sequence length="377" mass="43662">MRQKQIFDDESVIKSSDISQQAEQEWQFQAQQIFHPEETLEVALDLNAEQEINQHLESVIDPYLSIEEELIPPTAKRWKKRVLQIIGFLFGGAVLAQAIQWLVDSWQQHQWIYFALSISFSLLLMLVLFEIMTEWRQLKRLQRLEQTRQESMTFFLDEFQLANNHQFEQAVAFCEEIIKRNKSLTQNIPIAQWRQQLNPAQKGTEVLWLFSQNILKPLDQQAQALISRNAIETSIMVAVSPVALIDMLLIAWRNIRLLRQIAGLYGVELGYISRIRLLKMVLFNIAFAGTTELIQEVGMDWLSQDITAKLSSRMAQGLGVGLLTARLGLKAVEFCRPIVFRSDEKIKLSGLHKTLLGELKQQILRTEKYKPETKNKI</sequence>
<evidence type="ECO:0000313" key="8">
    <source>
        <dbReference type="EMBL" id="QDJ14271.1"/>
    </source>
</evidence>
<proteinExistence type="inferred from homology"/>
<name>A0A8E3SCP8_9PAST</name>
<keyword evidence="4" id="KW-0997">Cell inner membrane</keyword>
<dbReference type="Pfam" id="PF05128">
    <property type="entry name" value="DUF697"/>
    <property type="match status" value="1"/>
</dbReference>
<dbReference type="PANTHER" id="PTHR39342:SF1">
    <property type="entry name" value="UPF0283 MEMBRANE PROTEIN YCJF"/>
    <property type="match status" value="1"/>
</dbReference>
<comment type="similarity">
    <text evidence="2">Belongs to the UPF0283 family.</text>
</comment>
<dbReference type="NCBIfam" id="TIGR01620">
    <property type="entry name" value="hyp_HI0043"/>
    <property type="match status" value="1"/>
</dbReference>
<accession>A0A8E3SCP8</accession>
<evidence type="ECO:0000256" key="7">
    <source>
        <dbReference type="ARBA" id="ARBA00023136"/>
    </source>
</evidence>
<reference evidence="8" key="1">
    <citation type="submission" date="2017-06" db="EMBL/GenBank/DDBJ databases">
        <title>Genome sequencing of pathogenic and non-pathogenic strains within Bisgaard taxon 40.</title>
        <authorList>
            <person name="Ladner J.T."/>
            <person name="Lovett S.P."/>
            <person name="Koroleva G."/>
            <person name="Lorch J.M."/>
        </authorList>
    </citation>
    <scope>NUCLEOTIDE SEQUENCE</scope>
    <source>
        <strain evidence="8">27576-1-I1</strain>
    </source>
</reference>
<dbReference type="GO" id="GO:0005886">
    <property type="term" value="C:plasma membrane"/>
    <property type="evidence" value="ECO:0007669"/>
    <property type="project" value="UniProtKB-SubCell"/>
</dbReference>
<keyword evidence="3" id="KW-1003">Cell membrane</keyword>
<dbReference type="AlphaFoldDB" id="A0A8E3SCP8"/>
<evidence type="ECO:0000256" key="5">
    <source>
        <dbReference type="ARBA" id="ARBA00022692"/>
    </source>
</evidence>
<gene>
    <name evidence="8" type="ORF">CEP48_02060</name>
</gene>
<evidence type="ECO:0000256" key="3">
    <source>
        <dbReference type="ARBA" id="ARBA00022475"/>
    </source>
</evidence>
<dbReference type="InterPro" id="IPR006507">
    <property type="entry name" value="UPF0283"/>
</dbReference>
<evidence type="ECO:0000313" key="9">
    <source>
        <dbReference type="Proteomes" id="UP000955338"/>
    </source>
</evidence>
<dbReference type="EMBL" id="CP022011">
    <property type="protein sequence ID" value="QDJ14271.1"/>
    <property type="molecule type" value="Genomic_DNA"/>
</dbReference>
<dbReference type="InterPro" id="IPR021147">
    <property type="entry name" value="DUF697"/>
</dbReference>
<evidence type="ECO:0000256" key="1">
    <source>
        <dbReference type="ARBA" id="ARBA00004429"/>
    </source>
</evidence>
<evidence type="ECO:0000256" key="6">
    <source>
        <dbReference type="ARBA" id="ARBA00022989"/>
    </source>
</evidence>
<dbReference type="PANTHER" id="PTHR39342">
    <property type="entry name" value="UPF0283 MEMBRANE PROTEIN YCJF"/>
    <property type="match status" value="1"/>
</dbReference>
<keyword evidence="7" id="KW-0472">Membrane</keyword>
<keyword evidence="9" id="KW-1185">Reference proteome</keyword>
<dbReference type="RefSeq" id="WP_261919645.1">
    <property type="nucleotide sequence ID" value="NZ_CP022011.1"/>
</dbReference>
<protein>
    <submittedName>
        <fullName evidence="8">TIGR01620 family protein</fullName>
    </submittedName>
</protein>
<keyword evidence="6" id="KW-1133">Transmembrane helix</keyword>
<organism evidence="8 9">
    <name type="scientific">Mergibacter septicus</name>
    <dbReference type="NCBI Taxonomy" id="221402"/>
    <lineage>
        <taxon>Bacteria</taxon>
        <taxon>Pseudomonadati</taxon>
        <taxon>Pseudomonadota</taxon>
        <taxon>Gammaproteobacteria</taxon>
        <taxon>Pasteurellales</taxon>
        <taxon>Pasteurellaceae</taxon>
        <taxon>Mergibacter</taxon>
    </lineage>
</organism>
<evidence type="ECO:0000256" key="4">
    <source>
        <dbReference type="ARBA" id="ARBA00022519"/>
    </source>
</evidence>
<evidence type="ECO:0000256" key="2">
    <source>
        <dbReference type="ARBA" id="ARBA00008255"/>
    </source>
</evidence>
<comment type="subcellular location">
    <subcellularLocation>
        <location evidence="1">Cell inner membrane</location>
        <topology evidence="1">Multi-pass membrane protein</topology>
    </subcellularLocation>
</comment>
<keyword evidence="5" id="KW-0812">Transmembrane</keyword>